<dbReference type="Proteomes" id="UP001283341">
    <property type="component" value="Unassembled WGS sequence"/>
</dbReference>
<comment type="caution">
    <text evidence="1">The sequence shown here is derived from an EMBL/GenBank/DDBJ whole genome shotgun (WGS) entry which is preliminary data.</text>
</comment>
<organism evidence="1 2">
    <name type="scientific">Apodospora peruviana</name>
    <dbReference type="NCBI Taxonomy" id="516989"/>
    <lineage>
        <taxon>Eukaryota</taxon>
        <taxon>Fungi</taxon>
        <taxon>Dikarya</taxon>
        <taxon>Ascomycota</taxon>
        <taxon>Pezizomycotina</taxon>
        <taxon>Sordariomycetes</taxon>
        <taxon>Sordariomycetidae</taxon>
        <taxon>Sordariales</taxon>
        <taxon>Lasiosphaeriaceae</taxon>
        <taxon>Apodospora</taxon>
    </lineage>
</organism>
<gene>
    <name evidence="1" type="ORF">B0H66DRAFT_634012</name>
</gene>
<evidence type="ECO:0000313" key="1">
    <source>
        <dbReference type="EMBL" id="KAK3328726.1"/>
    </source>
</evidence>
<protein>
    <submittedName>
        <fullName evidence="1">Uncharacterized protein</fullName>
    </submittedName>
</protein>
<dbReference type="AlphaFoldDB" id="A0AAE0MDN5"/>
<reference evidence="1" key="1">
    <citation type="journal article" date="2023" name="Mol. Phylogenet. Evol.">
        <title>Genome-scale phylogeny and comparative genomics of the fungal order Sordariales.</title>
        <authorList>
            <person name="Hensen N."/>
            <person name="Bonometti L."/>
            <person name="Westerberg I."/>
            <person name="Brannstrom I.O."/>
            <person name="Guillou S."/>
            <person name="Cros-Aarteil S."/>
            <person name="Calhoun S."/>
            <person name="Haridas S."/>
            <person name="Kuo A."/>
            <person name="Mondo S."/>
            <person name="Pangilinan J."/>
            <person name="Riley R."/>
            <person name="LaButti K."/>
            <person name="Andreopoulos B."/>
            <person name="Lipzen A."/>
            <person name="Chen C."/>
            <person name="Yan M."/>
            <person name="Daum C."/>
            <person name="Ng V."/>
            <person name="Clum A."/>
            <person name="Steindorff A."/>
            <person name="Ohm R.A."/>
            <person name="Martin F."/>
            <person name="Silar P."/>
            <person name="Natvig D.O."/>
            <person name="Lalanne C."/>
            <person name="Gautier V."/>
            <person name="Ament-Velasquez S.L."/>
            <person name="Kruys A."/>
            <person name="Hutchinson M.I."/>
            <person name="Powell A.J."/>
            <person name="Barry K."/>
            <person name="Miller A.N."/>
            <person name="Grigoriev I.V."/>
            <person name="Debuchy R."/>
            <person name="Gladieux P."/>
            <person name="Hiltunen Thoren M."/>
            <person name="Johannesson H."/>
        </authorList>
    </citation>
    <scope>NUCLEOTIDE SEQUENCE</scope>
    <source>
        <strain evidence="1">CBS 118394</strain>
    </source>
</reference>
<sequence length="401" mass="42489">MWEENLDLLQSPQSRRFSSISLLASGVVALTREEPVVCNAENDALIQCFASSQSQASAYCTQTTSLATGWDVVTVTPTVTLTNTIVATVSAADIDQLPMSRRIKKRACSCIGFTASPSVSTVDPATVYVSEVSYVKAGSETPESCAASVIVSTLTQSASVVVSTVTEVEHSVQTETRPASVFAPTITKTQTAVISHISTITEVHIQTETTVSAQTVLSIVVFVPTEISTAVCQVSTTTAITTATSVPESSLVNGNFENNSYEGWTVLSRVGNGDTMSIVTGGVGGKYALDIYTSYFVSFVATAVVVGQKLGCAADKKYRLVFNYAIVSSYNNGNAWSVVLGGNTVTSGVGYTAPWSIILYTHTCGASPASDQLELRCSSAANRAAHFQFDNFEWYPLEVPN</sequence>
<keyword evidence="2" id="KW-1185">Reference proteome</keyword>
<reference evidence="1" key="2">
    <citation type="submission" date="2023-06" db="EMBL/GenBank/DDBJ databases">
        <authorList>
            <consortium name="Lawrence Berkeley National Laboratory"/>
            <person name="Haridas S."/>
            <person name="Hensen N."/>
            <person name="Bonometti L."/>
            <person name="Westerberg I."/>
            <person name="Brannstrom I.O."/>
            <person name="Guillou S."/>
            <person name="Cros-Aarteil S."/>
            <person name="Calhoun S."/>
            <person name="Kuo A."/>
            <person name="Mondo S."/>
            <person name="Pangilinan J."/>
            <person name="Riley R."/>
            <person name="Labutti K."/>
            <person name="Andreopoulos B."/>
            <person name="Lipzen A."/>
            <person name="Chen C."/>
            <person name="Yanf M."/>
            <person name="Daum C."/>
            <person name="Ng V."/>
            <person name="Clum A."/>
            <person name="Steindorff A."/>
            <person name="Ohm R."/>
            <person name="Martin F."/>
            <person name="Silar P."/>
            <person name="Natvig D."/>
            <person name="Lalanne C."/>
            <person name="Gautier V."/>
            <person name="Ament-Velasquez S.L."/>
            <person name="Kruys A."/>
            <person name="Hutchinson M.I."/>
            <person name="Powell A.J."/>
            <person name="Barry K."/>
            <person name="Miller A.N."/>
            <person name="Grigoriev I.V."/>
            <person name="Debuchy R."/>
            <person name="Gladieux P."/>
            <person name="Thoren M.H."/>
            <person name="Johannesson H."/>
        </authorList>
    </citation>
    <scope>NUCLEOTIDE SEQUENCE</scope>
    <source>
        <strain evidence="1">CBS 118394</strain>
    </source>
</reference>
<proteinExistence type="predicted"/>
<name>A0AAE0MDN5_9PEZI</name>
<dbReference type="Gene3D" id="2.60.120.260">
    <property type="entry name" value="Galactose-binding domain-like"/>
    <property type="match status" value="1"/>
</dbReference>
<evidence type="ECO:0000313" key="2">
    <source>
        <dbReference type="Proteomes" id="UP001283341"/>
    </source>
</evidence>
<dbReference type="EMBL" id="JAUEDM010000001">
    <property type="protein sequence ID" value="KAK3328726.1"/>
    <property type="molecule type" value="Genomic_DNA"/>
</dbReference>
<accession>A0AAE0MDN5</accession>